<sequence length="72" mass="7864">MFEVALFAAPYLLVLGLLAVGRFPGEQAIVARRRPPAARPRPAAVRWTPAVEHPLASLQRTSHRLRGPPAFA</sequence>
<evidence type="ECO:0000313" key="2">
    <source>
        <dbReference type="Proteomes" id="UP001147700"/>
    </source>
</evidence>
<accession>A0ABT4RCL6</accession>
<name>A0ABT4RCL6_9ACTN</name>
<proteinExistence type="predicted"/>
<organism evidence="1 2">
    <name type="scientific">Solirubrobacter deserti</name>
    <dbReference type="NCBI Taxonomy" id="2282478"/>
    <lineage>
        <taxon>Bacteria</taxon>
        <taxon>Bacillati</taxon>
        <taxon>Actinomycetota</taxon>
        <taxon>Thermoleophilia</taxon>
        <taxon>Solirubrobacterales</taxon>
        <taxon>Solirubrobacteraceae</taxon>
        <taxon>Solirubrobacter</taxon>
    </lineage>
</organism>
<dbReference type="Proteomes" id="UP001147700">
    <property type="component" value="Unassembled WGS sequence"/>
</dbReference>
<gene>
    <name evidence="1" type="ORF">OJ962_02015</name>
</gene>
<dbReference type="RefSeq" id="WP_202953189.1">
    <property type="nucleotide sequence ID" value="NZ_JAPCID010000002.1"/>
</dbReference>
<evidence type="ECO:0000313" key="1">
    <source>
        <dbReference type="EMBL" id="MDA0136258.1"/>
    </source>
</evidence>
<protein>
    <submittedName>
        <fullName evidence="1">Uncharacterized protein</fullName>
    </submittedName>
</protein>
<reference evidence="1" key="1">
    <citation type="submission" date="2022-10" db="EMBL/GenBank/DDBJ databases">
        <title>The WGS of Solirubrobacter sp. CPCC 204708.</title>
        <authorList>
            <person name="Jiang Z."/>
        </authorList>
    </citation>
    <scope>NUCLEOTIDE SEQUENCE</scope>
    <source>
        <strain evidence="1">CPCC 204708</strain>
    </source>
</reference>
<dbReference type="EMBL" id="JAPCID010000002">
    <property type="protein sequence ID" value="MDA0136258.1"/>
    <property type="molecule type" value="Genomic_DNA"/>
</dbReference>
<comment type="caution">
    <text evidence="1">The sequence shown here is derived from an EMBL/GenBank/DDBJ whole genome shotgun (WGS) entry which is preliminary data.</text>
</comment>
<keyword evidence="2" id="KW-1185">Reference proteome</keyword>